<gene>
    <name evidence="16" type="primary">NDUFA7</name>
</gene>
<evidence type="ECO:0000256" key="1">
    <source>
        <dbReference type="ARBA" id="ARBA00003195"/>
    </source>
</evidence>
<keyword evidence="8" id="KW-0999">Mitochondrion inner membrane</keyword>
<dbReference type="InterPro" id="IPR009947">
    <property type="entry name" value="NDUA7"/>
</dbReference>
<keyword evidence="15" id="KW-1185">Reference proteome</keyword>
<keyword evidence="12" id="KW-0472">Membrane</keyword>
<dbReference type="RefSeq" id="XP_072834110.1">
    <property type="nucleotide sequence ID" value="XM_072978009.1"/>
</dbReference>
<keyword evidence="11" id="KW-0496">Mitochondrion</keyword>
<evidence type="ECO:0000313" key="16">
    <source>
        <dbReference type="RefSeq" id="XP_072834110.1"/>
    </source>
</evidence>
<dbReference type="Pfam" id="PF07347">
    <property type="entry name" value="CI-B14_5a"/>
    <property type="match status" value="1"/>
</dbReference>
<reference evidence="16" key="1">
    <citation type="submission" date="2025-08" db="UniProtKB">
        <authorList>
            <consortium name="RefSeq"/>
        </authorList>
    </citation>
    <scope>IDENTIFICATION</scope>
</reference>
<sequence length="128" mass="14436">MAQPTTVIKMLRNLMFGRDLQTKMHVRYTEISKRTQPPPCLPLGPSHKLAGNYYCTRDARREALPPTIIVSSQKTLAAGSKADRVLLPPEEDKRNCNPEDLWKGRQLPSPAAKVAHLSWLRGVFLLPH</sequence>
<comment type="function">
    <text evidence="1">Accessory subunit of the mitochondrial membrane respiratory chain NADH dehydrogenase (Complex I), that is believed not to be involved in catalysis. Complex I functions in the transfer of electrons from NADH to the respiratory chain. The immediate electron acceptor for the enzyme is believed to be ubiquinone.</text>
</comment>
<evidence type="ECO:0000256" key="2">
    <source>
        <dbReference type="ARBA" id="ARBA00004443"/>
    </source>
</evidence>
<evidence type="ECO:0000256" key="11">
    <source>
        <dbReference type="ARBA" id="ARBA00023128"/>
    </source>
</evidence>
<dbReference type="PANTHER" id="PTHR12485:SF1">
    <property type="entry name" value="NADH DEHYDROGENASE [UBIQUINONE] 1 ALPHA SUBCOMPLEX SUBUNIT 7"/>
    <property type="match status" value="1"/>
</dbReference>
<dbReference type="Proteomes" id="UP001652642">
    <property type="component" value="Chromosome 7"/>
</dbReference>
<accession>A0ABM5ELT4</accession>
<evidence type="ECO:0000256" key="5">
    <source>
        <dbReference type="ARBA" id="ARBA00016383"/>
    </source>
</evidence>
<evidence type="ECO:0000256" key="7">
    <source>
        <dbReference type="ARBA" id="ARBA00022660"/>
    </source>
</evidence>
<keyword evidence="6" id="KW-0813">Transport</keyword>
<evidence type="ECO:0000256" key="4">
    <source>
        <dbReference type="ARBA" id="ARBA00011533"/>
    </source>
</evidence>
<evidence type="ECO:0000256" key="12">
    <source>
        <dbReference type="ARBA" id="ARBA00023136"/>
    </source>
</evidence>
<evidence type="ECO:0000313" key="15">
    <source>
        <dbReference type="Proteomes" id="UP001652642"/>
    </source>
</evidence>
<comment type="similarity">
    <text evidence="3">Belongs to the complex I NDUFA7 subunit family.</text>
</comment>
<keyword evidence="9" id="KW-0249">Electron transport</keyword>
<organism evidence="15 16">
    <name type="scientific">Pogona vitticeps</name>
    <name type="common">central bearded dragon</name>
    <dbReference type="NCBI Taxonomy" id="103695"/>
    <lineage>
        <taxon>Eukaryota</taxon>
        <taxon>Metazoa</taxon>
        <taxon>Chordata</taxon>
        <taxon>Craniata</taxon>
        <taxon>Vertebrata</taxon>
        <taxon>Euteleostomi</taxon>
        <taxon>Lepidosauria</taxon>
        <taxon>Squamata</taxon>
        <taxon>Bifurcata</taxon>
        <taxon>Unidentata</taxon>
        <taxon>Episquamata</taxon>
        <taxon>Toxicofera</taxon>
        <taxon>Iguania</taxon>
        <taxon>Acrodonta</taxon>
        <taxon>Agamidae</taxon>
        <taxon>Amphibolurinae</taxon>
        <taxon>Pogona</taxon>
    </lineage>
</organism>
<keyword evidence="10" id="KW-0007">Acetylation</keyword>
<name>A0ABM5ELT4_9SAUR</name>
<evidence type="ECO:0000256" key="14">
    <source>
        <dbReference type="ARBA" id="ARBA00033401"/>
    </source>
</evidence>
<evidence type="ECO:0000256" key="9">
    <source>
        <dbReference type="ARBA" id="ARBA00022982"/>
    </source>
</evidence>
<dbReference type="GeneID" id="110072491"/>
<evidence type="ECO:0000256" key="10">
    <source>
        <dbReference type="ARBA" id="ARBA00022990"/>
    </source>
</evidence>
<evidence type="ECO:0000256" key="3">
    <source>
        <dbReference type="ARBA" id="ARBA00005482"/>
    </source>
</evidence>
<evidence type="ECO:0000256" key="8">
    <source>
        <dbReference type="ARBA" id="ARBA00022792"/>
    </source>
</evidence>
<comment type="subunit">
    <text evidence="4">Complex I is composed of 45 different subunits.</text>
</comment>
<protein>
    <recommendedName>
        <fullName evidence="5">NADH dehydrogenase [ubiquinone] 1 alpha subcomplex subunit 7</fullName>
    </recommendedName>
    <alternativeName>
        <fullName evidence="14">Complex I-B14.5a</fullName>
    </alternativeName>
    <alternativeName>
        <fullName evidence="13">NADH-ubiquinone oxidoreductase subunit B14.5a</fullName>
    </alternativeName>
</protein>
<evidence type="ECO:0000256" key="6">
    <source>
        <dbReference type="ARBA" id="ARBA00022448"/>
    </source>
</evidence>
<comment type="subcellular location">
    <subcellularLocation>
        <location evidence="2">Mitochondrion inner membrane</location>
        <topology evidence="2">Peripheral membrane protein</topology>
        <orientation evidence="2">Matrix side</orientation>
    </subcellularLocation>
</comment>
<evidence type="ECO:0000256" key="13">
    <source>
        <dbReference type="ARBA" id="ARBA00030360"/>
    </source>
</evidence>
<keyword evidence="7" id="KW-0679">Respiratory chain</keyword>
<dbReference type="PANTHER" id="PTHR12485">
    <property type="entry name" value="NADH-UBIQUINONE OXIDOREDUCTASE SUBUNIT B"/>
    <property type="match status" value="1"/>
</dbReference>
<proteinExistence type="inferred from homology"/>